<dbReference type="Proteomes" id="UP000254712">
    <property type="component" value="Unassembled WGS sequence"/>
</dbReference>
<keyword evidence="1" id="KW-1133">Transmembrane helix</keyword>
<proteinExistence type="predicted"/>
<dbReference type="EMBL" id="UGXT01000002">
    <property type="protein sequence ID" value="SUH38019.1"/>
    <property type="molecule type" value="Genomic_DNA"/>
</dbReference>
<organism evidence="2 3">
    <name type="scientific">Salmonella enterica I</name>
    <dbReference type="NCBI Taxonomy" id="59201"/>
    <lineage>
        <taxon>Bacteria</taxon>
        <taxon>Pseudomonadati</taxon>
        <taxon>Pseudomonadota</taxon>
        <taxon>Gammaproteobacteria</taxon>
        <taxon>Enterobacterales</taxon>
        <taxon>Enterobacteriaceae</taxon>
        <taxon>Salmonella</taxon>
    </lineage>
</organism>
<evidence type="ECO:0000313" key="3">
    <source>
        <dbReference type="Proteomes" id="UP000254712"/>
    </source>
</evidence>
<gene>
    <name evidence="2" type="ORF">NCTC8261_04336</name>
</gene>
<keyword evidence="1" id="KW-0812">Transmembrane</keyword>
<reference evidence="2 3" key="1">
    <citation type="submission" date="2018-06" db="EMBL/GenBank/DDBJ databases">
        <authorList>
            <consortium name="Pathogen Informatics"/>
            <person name="Doyle S."/>
        </authorList>
    </citation>
    <scope>NUCLEOTIDE SEQUENCE [LARGE SCALE GENOMIC DNA]</scope>
    <source>
        <strain evidence="2 3">NCTC8261</strain>
    </source>
</reference>
<protein>
    <submittedName>
        <fullName evidence="2">Uncharacterized protein</fullName>
    </submittedName>
</protein>
<evidence type="ECO:0000313" key="2">
    <source>
        <dbReference type="EMBL" id="SUH38019.1"/>
    </source>
</evidence>
<name>A0A379WVA1_SALET</name>
<accession>A0A379WVA1</accession>
<evidence type="ECO:0000256" key="1">
    <source>
        <dbReference type="SAM" id="Phobius"/>
    </source>
</evidence>
<dbReference type="AlphaFoldDB" id="A0A379WVA1"/>
<keyword evidence="1" id="KW-0472">Membrane</keyword>
<feature type="transmembrane region" description="Helical" evidence="1">
    <location>
        <begin position="6"/>
        <end position="25"/>
    </location>
</feature>
<sequence>MIKKVILFLAFFLVTQVPLILYIVLTRDLRM</sequence>